<name>A0A975M868_9MICC</name>
<reference evidence="1 2" key="1">
    <citation type="submission" date="2021-05" db="EMBL/GenBank/DDBJ databases">
        <title>Novel species in genus Arthrobacter.</title>
        <authorList>
            <person name="Zhang G."/>
        </authorList>
    </citation>
    <scope>NUCLEOTIDE SEQUENCE [LARGE SCALE GENOMIC DNA]</scope>
    <source>
        <strain evidence="2">zg-ZUI227</strain>
    </source>
</reference>
<evidence type="ECO:0000313" key="2">
    <source>
        <dbReference type="Proteomes" id="UP000676885"/>
    </source>
</evidence>
<dbReference type="AlphaFoldDB" id="A0A975M868"/>
<gene>
    <name evidence="1" type="ORF">KKR91_08465</name>
</gene>
<sequence length="88" mass="9667">MINLQQDNDGFVRMPRHFPQSASVSITFTDGTTEVLTGARINKAYDDALADFRAKNHLDAKGFPRHPKVFPGGGNKIDFVPVHPGMGE</sequence>
<organism evidence="1 2">
    <name type="scientific">Arthrobacter jiangjiafuii</name>
    <dbReference type="NCBI Taxonomy" id="2817475"/>
    <lineage>
        <taxon>Bacteria</taxon>
        <taxon>Bacillati</taxon>
        <taxon>Actinomycetota</taxon>
        <taxon>Actinomycetes</taxon>
        <taxon>Micrococcales</taxon>
        <taxon>Micrococcaceae</taxon>
        <taxon>Arthrobacter</taxon>
    </lineage>
</organism>
<protein>
    <submittedName>
        <fullName evidence="1">Uncharacterized protein</fullName>
    </submittedName>
</protein>
<dbReference type="EMBL" id="CP076022">
    <property type="protein sequence ID" value="QWC11550.1"/>
    <property type="molecule type" value="Genomic_DNA"/>
</dbReference>
<dbReference type="Proteomes" id="UP000676885">
    <property type="component" value="Chromosome"/>
</dbReference>
<accession>A0A975M868</accession>
<dbReference type="RefSeq" id="WP_210228631.1">
    <property type="nucleotide sequence ID" value="NZ_CP076022.1"/>
</dbReference>
<keyword evidence="2" id="KW-1185">Reference proteome</keyword>
<dbReference type="KEGG" id="ajg:KKR91_08465"/>
<evidence type="ECO:0000313" key="1">
    <source>
        <dbReference type="EMBL" id="QWC11550.1"/>
    </source>
</evidence>
<proteinExistence type="predicted"/>